<dbReference type="Proteomes" id="UP000194546">
    <property type="component" value="Unassembled WGS sequence"/>
</dbReference>
<feature type="domain" description="HTH luxR-type" evidence="4">
    <location>
        <begin position="151"/>
        <end position="216"/>
    </location>
</feature>
<name>A0A242MKZ2_CABSO</name>
<dbReference type="RefSeq" id="WP_061999450.1">
    <property type="nucleotide sequence ID" value="NZ_NBTY01000123.1"/>
</dbReference>
<dbReference type="CDD" id="cd17535">
    <property type="entry name" value="REC_NarL-like"/>
    <property type="match status" value="1"/>
</dbReference>
<evidence type="ECO:0000256" key="2">
    <source>
        <dbReference type="ARBA" id="ARBA00023125"/>
    </source>
</evidence>
<dbReference type="PROSITE" id="PS50110">
    <property type="entry name" value="RESPONSE_REGULATORY"/>
    <property type="match status" value="1"/>
</dbReference>
<dbReference type="EMBL" id="NBTY01000123">
    <property type="protein sequence ID" value="OTP71977.1"/>
    <property type="molecule type" value="Genomic_DNA"/>
</dbReference>
<protein>
    <submittedName>
        <fullName evidence="6">Nitrate/nitrite response regulator protein</fullName>
    </submittedName>
</protein>
<dbReference type="SMART" id="SM00421">
    <property type="entry name" value="HTH_LUXR"/>
    <property type="match status" value="1"/>
</dbReference>
<comment type="caution">
    <text evidence="3">Lacks conserved residue(s) required for the propagation of feature annotation.</text>
</comment>
<dbReference type="GO" id="GO:0006355">
    <property type="term" value="P:regulation of DNA-templated transcription"/>
    <property type="evidence" value="ECO:0007669"/>
    <property type="project" value="InterPro"/>
</dbReference>
<evidence type="ECO:0000259" key="4">
    <source>
        <dbReference type="PROSITE" id="PS50043"/>
    </source>
</evidence>
<dbReference type="GO" id="GO:0003677">
    <property type="term" value="F:DNA binding"/>
    <property type="evidence" value="ECO:0007669"/>
    <property type="project" value="UniProtKB-KW"/>
</dbReference>
<dbReference type="SUPFAM" id="SSF46894">
    <property type="entry name" value="C-terminal effector domain of the bipartite response regulators"/>
    <property type="match status" value="1"/>
</dbReference>
<dbReference type="PROSITE" id="PS00622">
    <property type="entry name" value="HTH_LUXR_1"/>
    <property type="match status" value="1"/>
</dbReference>
<evidence type="ECO:0000256" key="3">
    <source>
        <dbReference type="PROSITE-ProRule" id="PRU00169"/>
    </source>
</evidence>
<comment type="caution">
    <text evidence="6">The sequence shown here is derived from an EMBL/GenBank/DDBJ whole genome shotgun (WGS) entry which is preliminary data.</text>
</comment>
<dbReference type="InterPro" id="IPR011006">
    <property type="entry name" value="CheY-like_superfamily"/>
</dbReference>
<keyword evidence="1" id="KW-0597">Phosphoprotein</keyword>
<dbReference type="SUPFAM" id="SSF52172">
    <property type="entry name" value="CheY-like"/>
    <property type="match status" value="1"/>
</dbReference>
<dbReference type="Gene3D" id="3.40.50.2300">
    <property type="match status" value="1"/>
</dbReference>
<dbReference type="Pfam" id="PF00196">
    <property type="entry name" value="GerE"/>
    <property type="match status" value="1"/>
</dbReference>
<dbReference type="Gene3D" id="1.10.10.10">
    <property type="entry name" value="Winged helix-like DNA-binding domain superfamily/Winged helix DNA-binding domain"/>
    <property type="match status" value="1"/>
</dbReference>
<dbReference type="InterPro" id="IPR001789">
    <property type="entry name" value="Sig_transdc_resp-reg_receiver"/>
</dbReference>
<evidence type="ECO:0000313" key="6">
    <source>
        <dbReference type="EMBL" id="OTP71977.1"/>
    </source>
</evidence>
<dbReference type="InterPro" id="IPR036388">
    <property type="entry name" value="WH-like_DNA-bd_sf"/>
</dbReference>
<organism evidence="6 7">
    <name type="scientific">Caballeronia sordidicola</name>
    <name type="common">Burkholderia sordidicola</name>
    <dbReference type="NCBI Taxonomy" id="196367"/>
    <lineage>
        <taxon>Bacteria</taxon>
        <taxon>Pseudomonadati</taxon>
        <taxon>Pseudomonadota</taxon>
        <taxon>Betaproteobacteria</taxon>
        <taxon>Burkholderiales</taxon>
        <taxon>Burkholderiaceae</taxon>
        <taxon>Caballeronia</taxon>
    </lineage>
</organism>
<dbReference type="Pfam" id="PF00072">
    <property type="entry name" value="Response_reg"/>
    <property type="match status" value="1"/>
</dbReference>
<dbReference type="SMART" id="SM00448">
    <property type="entry name" value="REC"/>
    <property type="match status" value="1"/>
</dbReference>
<evidence type="ECO:0000259" key="5">
    <source>
        <dbReference type="PROSITE" id="PS50110"/>
    </source>
</evidence>
<dbReference type="InterPro" id="IPR000792">
    <property type="entry name" value="Tscrpt_reg_LuxR_C"/>
</dbReference>
<reference evidence="6 7" key="1">
    <citation type="submission" date="2017-03" db="EMBL/GenBank/DDBJ databases">
        <title>Genome analysis of strain PAMC 26510.</title>
        <authorList>
            <person name="Oh H.-M."/>
            <person name="Yang J.-A."/>
        </authorList>
    </citation>
    <scope>NUCLEOTIDE SEQUENCE [LARGE SCALE GENOMIC DNA]</scope>
    <source>
        <strain evidence="6 7">PAMC 26510</strain>
    </source>
</reference>
<dbReference type="PRINTS" id="PR00038">
    <property type="entry name" value="HTHLUXR"/>
</dbReference>
<feature type="domain" description="Response regulatory" evidence="5">
    <location>
        <begin position="2"/>
        <end position="118"/>
    </location>
</feature>
<dbReference type="AlphaFoldDB" id="A0A242MKZ2"/>
<dbReference type="InterPro" id="IPR058245">
    <property type="entry name" value="NreC/VraR/RcsB-like_REC"/>
</dbReference>
<sequence length="253" mass="27425">MRVLIVDDHSLLRAGLTLLLKERDSDAQVFEAESVSDGVEQALTHSPDAVLLSLDMSENRGFAALAALWQRMPLVPVVVISSDERAETVRRCLQMHAMGFVAKTARAHVLHLALEVAMIGGVFVPAASVGKTLACSETFCAPCADPSAHSFDRSPVAMTPRERETLSWLLRGLPTKSIASKMGVEDITIRKYVSHLLARFNVHRRTELIAMMSDHGTRAQPGCAFATGDVNAEAAEALLAARFESSRVTTFVA</sequence>
<dbReference type="PROSITE" id="PS50043">
    <property type="entry name" value="HTH_LUXR_2"/>
    <property type="match status" value="1"/>
</dbReference>
<dbReference type="GO" id="GO:0000160">
    <property type="term" value="P:phosphorelay signal transduction system"/>
    <property type="evidence" value="ECO:0007669"/>
    <property type="project" value="InterPro"/>
</dbReference>
<dbReference type="PANTHER" id="PTHR45566">
    <property type="entry name" value="HTH-TYPE TRANSCRIPTIONAL REGULATOR YHJB-RELATED"/>
    <property type="match status" value="1"/>
</dbReference>
<keyword evidence="2" id="KW-0238">DNA-binding</keyword>
<dbReference type="InterPro" id="IPR051015">
    <property type="entry name" value="EvgA-like"/>
</dbReference>
<gene>
    <name evidence="6" type="ORF">PAMC26510_22720</name>
</gene>
<accession>A0A242MKZ2</accession>
<dbReference type="CDD" id="cd06170">
    <property type="entry name" value="LuxR_C_like"/>
    <property type="match status" value="1"/>
</dbReference>
<evidence type="ECO:0000313" key="7">
    <source>
        <dbReference type="Proteomes" id="UP000194546"/>
    </source>
</evidence>
<proteinExistence type="predicted"/>
<dbReference type="InterPro" id="IPR016032">
    <property type="entry name" value="Sig_transdc_resp-reg_C-effctor"/>
</dbReference>
<dbReference type="PANTHER" id="PTHR45566:SF1">
    <property type="entry name" value="HTH-TYPE TRANSCRIPTIONAL REGULATOR YHJB-RELATED"/>
    <property type="match status" value="1"/>
</dbReference>
<evidence type="ECO:0000256" key="1">
    <source>
        <dbReference type="ARBA" id="ARBA00022553"/>
    </source>
</evidence>